<protein>
    <recommendedName>
        <fullName evidence="4">ABC3 transporter permease protein domain-containing protein</fullName>
    </recommendedName>
</protein>
<accession>A0ABT2RKQ1</accession>
<keyword evidence="1" id="KW-1133">Transmembrane helix</keyword>
<feature type="transmembrane region" description="Helical" evidence="1">
    <location>
        <begin position="486"/>
        <end position="514"/>
    </location>
</feature>
<feature type="transmembrane region" description="Helical" evidence="1">
    <location>
        <begin position="648"/>
        <end position="671"/>
    </location>
</feature>
<keyword evidence="3" id="KW-1185">Reference proteome</keyword>
<evidence type="ECO:0000256" key="1">
    <source>
        <dbReference type="SAM" id="Phobius"/>
    </source>
</evidence>
<evidence type="ECO:0000313" key="3">
    <source>
        <dbReference type="Proteomes" id="UP001652431"/>
    </source>
</evidence>
<name>A0ABT2RKQ1_9FIRM</name>
<dbReference type="PANTHER" id="PTHR30572">
    <property type="entry name" value="MEMBRANE COMPONENT OF TRANSPORTER-RELATED"/>
    <property type="match status" value="1"/>
</dbReference>
<keyword evidence="1" id="KW-0472">Membrane</keyword>
<sequence>MRKSVAWKMFLRAPLKAGLTFLLIAFASFAFLSRVTEYAVTSRETEKAESFYSGVAALDTSVPPIADYYVEPKPWPSEEQIEEFSSLPGVTLADTRYTTEGLAEDYKRIIDMDSPSEEGEFVAEGTYEGLEEYGDESCLRIYLKFEDVTVYAGEIEPDTRQPMRILIDEDFVDYYKSYSRAFFENLEAGRRFLVIGRYSEKTGTAFELNLYEYSPEESLYAIDELEEAYLDTEGFSWCKEKIEVINQSNQSYDIVYTSDMRAIPYVNEHRLVIAEGRPLTAADRETKVCVVSEQFLETYGLAVGDTFRIKLGDRLMERLGTGGAREISYENLSAFIASEELEIIGAYRFTDSGQERYYNNNAEWSYGPATIFVPSTLLPVDVPEDYKITMGDFSVFIENPGDVKAFREAAEPLAAEMGVGLRFSDGGWSERNDSFGTGPLASFLAVILYVIGAALALLLAVYLFINGNKNTYAVMRMLGTPAGKAGSTLAFPFCILAVFAMAAGGIAGLFYASYTVEKTLAKMSVDSAPEGFAYVLNAGLPNGVVIFCLIAEMVFTLSFLGLSLWKMKKTSPLELQQESNGRAGRNRKFFKTAEPETDIRSGVLVRPAIVKLSGVEDGQPPVHGKYNALRQTWGYILRRMRRGMGTTAVSLVLTVVLTAGMGALILTELAYRDAYRGLAVKGVAAGFSSSSVTELSKADLVKDFYYYTSNFNVRVNQSGILSPITFTNDFGRYLEDDYTVTWADGYDASVFERTGAVCLMGETLAEMLGVHPGDEITLLSDDLYSFMERLREDADFQFYKEEEDFLSAVEQAGKAYKVVGILHTEKEAVAAGVFSVVNDAAEELYGQPFQIGYCEFTAADNGKLKELNRLLEEEKSRNVRYAPLASFHIDSESVEGARRICTLIDELFPIAMVVALVIGLLGSGLVIMQSAREAACLRILGVTKKRARCMLIFGQVLLCAAAIALVTLGLALFGKTLFTRSIETLARCLALYFSGCVCGAVLAAIQVTGRKCLELLQIKE</sequence>
<dbReference type="EMBL" id="JAOQJU010000003">
    <property type="protein sequence ID" value="MCU6685979.1"/>
    <property type="molecule type" value="Genomic_DNA"/>
</dbReference>
<dbReference type="PANTHER" id="PTHR30572:SF4">
    <property type="entry name" value="ABC TRANSPORTER PERMEASE YTRF"/>
    <property type="match status" value="1"/>
</dbReference>
<organism evidence="2 3">
    <name type="scientific">Dorea acetigenes</name>
    <dbReference type="NCBI Taxonomy" id="2981787"/>
    <lineage>
        <taxon>Bacteria</taxon>
        <taxon>Bacillati</taxon>
        <taxon>Bacillota</taxon>
        <taxon>Clostridia</taxon>
        <taxon>Lachnospirales</taxon>
        <taxon>Lachnospiraceae</taxon>
        <taxon>Dorea</taxon>
    </lineage>
</organism>
<feature type="transmembrane region" description="Helical" evidence="1">
    <location>
        <begin position="984"/>
        <end position="1005"/>
    </location>
</feature>
<dbReference type="InterPro" id="IPR050250">
    <property type="entry name" value="Macrolide_Exporter_MacB"/>
</dbReference>
<dbReference type="RefSeq" id="WP_158368921.1">
    <property type="nucleotide sequence ID" value="NZ_JAOQJU010000003.1"/>
</dbReference>
<evidence type="ECO:0000313" key="2">
    <source>
        <dbReference type="EMBL" id="MCU6685979.1"/>
    </source>
</evidence>
<gene>
    <name evidence="2" type="ORF">OCV99_05275</name>
</gene>
<keyword evidence="1" id="KW-0812">Transmembrane</keyword>
<feature type="transmembrane region" description="Helical" evidence="1">
    <location>
        <begin position="544"/>
        <end position="565"/>
    </location>
</feature>
<feature type="transmembrane region" description="Helical" evidence="1">
    <location>
        <begin position="949"/>
        <end position="972"/>
    </location>
</feature>
<evidence type="ECO:0008006" key="4">
    <source>
        <dbReference type="Google" id="ProtNLM"/>
    </source>
</evidence>
<reference evidence="2 3" key="1">
    <citation type="journal article" date="2021" name="ISME Commun">
        <title>Automated analysis of genomic sequences facilitates high-throughput and comprehensive description of bacteria.</title>
        <authorList>
            <person name="Hitch T.C.A."/>
        </authorList>
    </citation>
    <scope>NUCLEOTIDE SEQUENCE [LARGE SCALE GENOMIC DNA]</scope>
    <source>
        <strain evidence="2 3">Sanger_03</strain>
    </source>
</reference>
<feature type="transmembrane region" description="Helical" evidence="1">
    <location>
        <begin position="907"/>
        <end position="928"/>
    </location>
</feature>
<proteinExistence type="predicted"/>
<comment type="caution">
    <text evidence="2">The sequence shown here is derived from an EMBL/GenBank/DDBJ whole genome shotgun (WGS) entry which is preliminary data.</text>
</comment>
<dbReference type="Proteomes" id="UP001652431">
    <property type="component" value="Unassembled WGS sequence"/>
</dbReference>
<feature type="transmembrane region" description="Helical" evidence="1">
    <location>
        <begin position="440"/>
        <end position="465"/>
    </location>
</feature>